<dbReference type="EMBL" id="CP089983">
    <property type="protein sequence ID" value="WXB10192.1"/>
    <property type="molecule type" value="Genomic_DNA"/>
</dbReference>
<dbReference type="PANTHER" id="PTHR35868">
    <property type="entry name" value="DUF2804 DOMAIN-CONTAINING PROTEIN-RELATED"/>
    <property type="match status" value="1"/>
</dbReference>
<keyword evidence="2" id="KW-1185">Reference proteome</keyword>
<evidence type="ECO:0000313" key="1">
    <source>
        <dbReference type="EMBL" id="WXB10192.1"/>
    </source>
</evidence>
<evidence type="ECO:0000313" key="2">
    <source>
        <dbReference type="Proteomes" id="UP001374803"/>
    </source>
</evidence>
<accession>A0ABZ2LGX5</accession>
<dbReference type="InterPro" id="IPR021243">
    <property type="entry name" value="DUF2804"/>
</dbReference>
<organism evidence="1 2">
    <name type="scientific">Pendulispora rubella</name>
    <dbReference type="NCBI Taxonomy" id="2741070"/>
    <lineage>
        <taxon>Bacteria</taxon>
        <taxon>Pseudomonadati</taxon>
        <taxon>Myxococcota</taxon>
        <taxon>Myxococcia</taxon>
        <taxon>Myxococcales</taxon>
        <taxon>Sorangiineae</taxon>
        <taxon>Pendulisporaceae</taxon>
        <taxon>Pendulispora</taxon>
    </lineage>
</organism>
<reference evidence="1" key="1">
    <citation type="submission" date="2021-12" db="EMBL/GenBank/DDBJ databases">
        <title>Discovery of the Pendulisporaceae a myxobacterial family with distinct sporulation behavior and unique specialized metabolism.</title>
        <authorList>
            <person name="Garcia R."/>
            <person name="Popoff A."/>
            <person name="Bader C.D."/>
            <person name="Loehr J."/>
            <person name="Walesch S."/>
            <person name="Walt C."/>
            <person name="Boldt J."/>
            <person name="Bunk B."/>
            <person name="Haeckl F.J.F.P.J."/>
            <person name="Gunesch A.P."/>
            <person name="Birkelbach J."/>
            <person name="Nuebel U."/>
            <person name="Pietschmann T."/>
            <person name="Bach T."/>
            <person name="Mueller R."/>
        </authorList>
    </citation>
    <scope>NUCLEOTIDE SEQUENCE</scope>
    <source>
        <strain evidence="1">MSr11367</strain>
    </source>
</reference>
<dbReference type="Pfam" id="PF10974">
    <property type="entry name" value="DUF2804"/>
    <property type="match status" value="1"/>
</dbReference>
<dbReference type="RefSeq" id="WP_394839869.1">
    <property type="nucleotide sequence ID" value="NZ_CP089929.1"/>
</dbReference>
<proteinExistence type="predicted"/>
<sequence>MTLDHVPAGVVDGSGAVRFGTYRGELRQVALPRGSFFRHKRWVYTFVATPEIIALHAIVDLGYASNAFALVADRAAKSILYDKGFTGLPRPFVHVGPRAGDARFRLPGVDLRAGFSSADGTYRQRVQTAGLLWLGELATAQSPPALTVIAPMPKGGTNVTQKSAALAASGMIEVAGRSFDLREGVGGFDYTNGHLARHTAWRWGFACGKLDSGARIGFNLVEGFNDANGVCENALFLGDELLPLGRARFSWNRNDVLAPWRCTTEPTNDAALDLTFEPIGAHREDRNLGIVRSHFAQPVGHFSGTIEAHGRSYHVEHLAGVTEDQDVVW</sequence>
<dbReference type="PANTHER" id="PTHR35868:SF4">
    <property type="entry name" value="DUF2804 DOMAIN-CONTAINING PROTEIN"/>
    <property type="match status" value="1"/>
</dbReference>
<name>A0ABZ2LGX5_9BACT</name>
<dbReference type="Proteomes" id="UP001374803">
    <property type="component" value="Chromosome"/>
</dbReference>
<protein>
    <submittedName>
        <fullName evidence="1">DUF2804 domain-containing protein</fullName>
    </submittedName>
</protein>
<gene>
    <name evidence="1" type="ORF">LVJ94_23560</name>
</gene>